<dbReference type="InterPro" id="IPR018846">
    <property type="entry name" value="Beta-prop_RSE1/DDB1/CPSF1_1st"/>
</dbReference>
<dbReference type="GO" id="GO:0005634">
    <property type="term" value="C:nucleus"/>
    <property type="evidence" value="ECO:0000318"/>
    <property type="project" value="GO_Central"/>
</dbReference>
<evidence type="ECO:0000256" key="4">
    <source>
        <dbReference type="ARBA" id="ARBA00023242"/>
    </source>
</evidence>
<evidence type="ECO:0000259" key="10">
    <source>
        <dbReference type="Pfam" id="PF10433"/>
    </source>
</evidence>
<evidence type="ECO:0000256" key="6">
    <source>
        <dbReference type="ARBA" id="ARBA00055487"/>
    </source>
</evidence>
<evidence type="ECO:0000256" key="3">
    <source>
        <dbReference type="ARBA" id="ARBA00022884"/>
    </source>
</evidence>
<dbReference type="Pfam" id="PF10433">
    <property type="entry name" value="Beta-prop_RSE1_1st"/>
    <property type="match status" value="1"/>
</dbReference>
<dbReference type="Pfam" id="PF03178">
    <property type="entry name" value="CPSF_A"/>
    <property type="match status" value="1"/>
</dbReference>
<dbReference type="FunFam" id="2.130.10.10:FF:000402">
    <property type="entry name" value="Cleavage and polyadenylation specificity factor subunit 1"/>
    <property type="match status" value="1"/>
</dbReference>
<keyword evidence="3" id="KW-0694">RNA-binding</keyword>
<name>A0A0K9NNF7_ZOSMR</name>
<evidence type="ECO:0000259" key="9">
    <source>
        <dbReference type="Pfam" id="PF03178"/>
    </source>
</evidence>
<dbReference type="PANTHER" id="PTHR10644">
    <property type="entry name" value="DNA REPAIR/RNA PROCESSING CPSF FAMILY"/>
    <property type="match status" value="1"/>
</dbReference>
<dbReference type="OrthoDB" id="6109at2759"/>
<evidence type="ECO:0000256" key="2">
    <source>
        <dbReference type="ARBA" id="ARBA00022664"/>
    </source>
</evidence>
<dbReference type="Gene3D" id="2.130.10.10">
    <property type="entry name" value="YVTN repeat-like/Quinoprotein amine dehydrogenase"/>
    <property type="match status" value="2"/>
</dbReference>
<dbReference type="EMBL" id="LFYR01002060">
    <property type="protein sequence ID" value="KMZ57525.1"/>
    <property type="molecule type" value="Genomic_DNA"/>
</dbReference>
<keyword evidence="2" id="KW-0507">mRNA processing</keyword>
<gene>
    <name evidence="12" type="ORF">ZOSMA_85G00930</name>
</gene>
<dbReference type="OMA" id="PMTKFKL"/>
<feature type="domain" description="RSE1/DDB1/CPSF1 first beta-propeller" evidence="10">
    <location>
        <begin position="102"/>
        <end position="438"/>
    </location>
</feature>
<feature type="domain" description="RSE1/DDB1/CPSF1 C-terminal" evidence="9">
    <location>
        <begin position="1076"/>
        <end position="1409"/>
    </location>
</feature>
<dbReference type="FunFam" id="2.130.10.10:FF:000437">
    <property type="entry name" value="cleavage and polyadenylation specificity factor subunit 1"/>
    <property type="match status" value="1"/>
</dbReference>
<dbReference type="GO" id="GO:0003723">
    <property type="term" value="F:RNA binding"/>
    <property type="evidence" value="ECO:0007669"/>
    <property type="project" value="UniProtKB-KW"/>
</dbReference>
<feature type="domain" description="RSE1/DDB1/CPSF1 second beta-propeller" evidence="11">
    <location>
        <begin position="561"/>
        <end position="997"/>
    </location>
</feature>
<protein>
    <recommendedName>
        <fullName evidence="7">Cleavage and polyadenylation specificity factor 160 kDa subunit</fullName>
    </recommendedName>
</protein>
<evidence type="ECO:0000259" key="11">
    <source>
        <dbReference type="Pfam" id="PF23726"/>
    </source>
</evidence>
<feature type="region of interest" description="Disordered" evidence="8">
    <location>
        <begin position="442"/>
        <end position="464"/>
    </location>
</feature>
<evidence type="ECO:0000256" key="5">
    <source>
        <dbReference type="ARBA" id="ARBA00038446"/>
    </source>
</evidence>
<dbReference type="InterPro" id="IPR004871">
    <property type="entry name" value="RSE1/DDB1/CPSF1_C"/>
</dbReference>
<evidence type="ECO:0000313" key="13">
    <source>
        <dbReference type="Proteomes" id="UP000036987"/>
    </source>
</evidence>
<dbReference type="STRING" id="29655.A0A0K9NNF7"/>
<comment type="caution">
    <text evidence="12">The sequence shown here is derived from an EMBL/GenBank/DDBJ whole genome shotgun (WGS) entry which is preliminary data.</text>
</comment>
<comment type="subcellular location">
    <subcellularLocation>
        <location evidence="1">Nucleus</location>
    </subcellularLocation>
</comment>
<evidence type="ECO:0000256" key="8">
    <source>
        <dbReference type="SAM" id="MobiDB-lite"/>
    </source>
</evidence>
<dbReference type="Pfam" id="PF23726">
    <property type="entry name" value="Beta-prop_RSE1_2nd"/>
    <property type="match status" value="1"/>
</dbReference>
<comment type="function">
    <text evidence="6">CPSF plays a key role in pre-mRNA 3'-end formation, recognizing the AAUAAA signal sequence and interacting with poly(A)polymerase and other factors to bring about cleavage and poly(A) addition. This subunit is involved in the RNA recognition step of the polyadenylation reaction.</text>
</comment>
<feature type="compositionally biased region" description="Basic and acidic residues" evidence="8">
    <location>
        <begin position="447"/>
        <end position="462"/>
    </location>
</feature>
<accession>A0A0K9NNF7</accession>
<sequence>MSYAAFKIKHLPTGIETCASGNITHISADLSVQIPPIQSDDSEWTHSSVVKKSSTPLPNLVVTAGNVLEVYDVRVKEEDEKSSGGAETRGGPVMDEITGACLELVCHYRLHGNVESMAILSTSGDGHRRRDSIVLAFKDSKISILEYDDSVCGLRTSSMHCFEGPEWNYLKRGHESFAHGPEVKTDSQGRCAAVLVYDLQMIILNASQYGQVFVSDDETTSRRGSFASCIESSYIINLRELDMKHIKDFIFVHGYIEPVMVILHELELTWAGRTSWKHHTCMISAHSISMTLKQHPLIWSASNLPHDAYKLFAVPSPIGGVLVICANSIHYHSQNSSCVLGVNNFFASGDDSSNTPRTNFSVELDAANATWLAHDILMFSAKNGVILLLTLVYDGRMVNKLELSMAKISVLTSGITTIGDKFFFLASRLGDSILVQYNCGTSSSNSSHEKDEDANKEDDVPPAKRLCTPSFDALEDISSIDELSLYSSINNSLVSTEKNFSFLVRDSLVNIGPLRDFSYGLRINADPNATGIAKQSNYEMVCCSGHGKNGSLCILQQSIRPELITEVELAGCKGIWTVYHKSGRNHVTDSKLSAADDEYHAYLIISLESRTMVLETADLLGEVTESVDYYVQGSTIAAGNLFGRRRVVQVFKNGARILDGSYMTQEIFLGEFSSDNSSNSDNLNVVSVSIADPYVLVKISDGSIQLLVGDPSTCTVSVNIPVLSGNLIERISACTLYHDKGPDPWLRKTSTDAWLSTGVSDIDSGDGAFNDQGDIYCLVCYEGGTLEFFEVSSFKCVFSVKNFMSGKKHLVDSYVYEPSIDSEKEKDGSQVKTESGQNLKILEVAMHKWSGQHSRPFLFVLLNDGTMFCYHAFLYETQDNMSKIDESLSSQNCVDRSTSRLRNLKFVRISLNGYIQDYSTSTTLHPRFTIFENIRGYHGIFVAGLRPTWFMVCRERLRIHPQLCDGSVLAFTVLHNVNCNHGLIYVTSQGFMKICQLPSAVNYDNYWPLQKIPLRATPHQITYFAERNLYPVIVSFSVEKPINQIISSLTDQETNHQPEHDKSSSDSFQKYATDEFEIRILEPEKSGNSWETKATIPMQTSENALTIRMVSLLNSESKENETLLAIGTAYTQGEDIAGRGRVMLFSFRKKLENSQNLVSEVYSKELKGAISALSSLQGHLLVASGPKITLFKWTGTELNGVAFFDAPPLHAVSMNIVKNFILLGDIHKSIYFLNWKEQGAQLTLLAKDFGSLDCYATEFLIDGSTLSLVVSDDQKNVQIFYYAPKMSESWKGQKLLTRAEFHAGAHVTKFMRLQMLSVSPDKTNPISGSEKTNRFALLFGTLDGSIGCVAPLDEITFRRLQTLQRKMVEAIPHVCGLNPRAFRQFRSCGKPHRPGPDNIVDFELLSHYEMLTLDEQLEIAQQTGTTRPQILSNLNDFSVGTSFL</sequence>
<comment type="similarity">
    <text evidence="5">Belongs to the CPSF1 family.</text>
</comment>
<dbReference type="InterPro" id="IPR058543">
    <property type="entry name" value="Beta-prop_RSE1/DDB1/CPSF1_2nd"/>
</dbReference>
<organism evidence="12 13">
    <name type="scientific">Zostera marina</name>
    <name type="common">Eelgrass</name>
    <dbReference type="NCBI Taxonomy" id="29655"/>
    <lineage>
        <taxon>Eukaryota</taxon>
        <taxon>Viridiplantae</taxon>
        <taxon>Streptophyta</taxon>
        <taxon>Embryophyta</taxon>
        <taxon>Tracheophyta</taxon>
        <taxon>Spermatophyta</taxon>
        <taxon>Magnoliopsida</taxon>
        <taxon>Liliopsida</taxon>
        <taxon>Zosteraceae</taxon>
        <taxon>Zostera</taxon>
    </lineage>
</organism>
<keyword evidence="13" id="KW-1185">Reference proteome</keyword>
<evidence type="ECO:0000313" key="12">
    <source>
        <dbReference type="EMBL" id="KMZ57525.1"/>
    </source>
</evidence>
<dbReference type="Proteomes" id="UP000036987">
    <property type="component" value="Unassembled WGS sequence"/>
</dbReference>
<dbReference type="InterPro" id="IPR015943">
    <property type="entry name" value="WD40/YVTN_repeat-like_dom_sf"/>
</dbReference>
<dbReference type="GO" id="GO:0006397">
    <property type="term" value="P:mRNA processing"/>
    <property type="evidence" value="ECO:0007669"/>
    <property type="project" value="UniProtKB-KW"/>
</dbReference>
<evidence type="ECO:0000256" key="7">
    <source>
        <dbReference type="ARBA" id="ARBA00075495"/>
    </source>
</evidence>
<evidence type="ECO:0000256" key="1">
    <source>
        <dbReference type="ARBA" id="ARBA00004123"/>
    </source>
</evidence>
<keyword evidence="4" id="KW-0539">Nucleus</keyword>
<reference evidence="13" key="1">
    <citation type="journal article" date="2016" name="Nature">
        <title>The genome of the seagrass Zostera marina reveals angiosperm adaptation to the sea.</title>
        <authorList>
            <person name="Olsen J.L."/>
            <person name="Rouze P."/>
            <person name="Verhelst B."/>
            <person name="Lin Y.-C."/>
            <person name="Bayer T."/>
            <person name="Collen J."/>
            <person name="Dattolo E."/>
            <person name="De Paoli E."/>
            <person name="Dittami S."/>
            <person name="Maumus F."/>
            <person name="Michel G."/>
            <person name="Kersting A."/>
            <person name="Lauritano C."/>
            <person name="Lohaus R."/>
            <person name="Toepel M."/>
            <person name="Tonon T."/>
            <person name="Vanneste K."/>
            <person name="Amirebrahimi M."/>
            <person name="Brakel J."/>
            <person name="Bostroem C."/>
            <person name="Chovatia M."/>
            <person name="Grimwood J."/>
            <person name="Jenkins J.W."/>
            <person name="Jueterbock A."/>
            <person name="Mraz A."/>
            <person name="Stam W.T."/>
            <person name="Tice H."/>
            <person name="Bornberg-Bauer E."/>
            <person name="Green P.J."/>
            <person name="Pearson G.A."/>
            <person name="Procaccini G."/>
            <person name="Duarte C.M."/>
            <person name="Schmutz J."/>
            <person name="Reusch T.B.H."/>
            <person name="Van de Peer Y."/>
        </authorList>
    </citation>
    <scope>NUCLEOTIDE SEQUENCE [LARGE SCALE GENOMIC DNA]</scope>
    <source>
        <strain evidence="13">cv. Finnish</strain>
    </source>
</reference>
<dbReference type="InterPro" id="IPR050358">
    <property type="entry name" value="RSE1/DDB1/CFT1"/>
</dbReference>
<proteinExistence type="inferred from homology"/>